<dbReference type="Gene3D" id="3.30.1920.10">
    <property type="entry name" value="Baseplate protein-like domains - 2 layer sandwich fold"/>
    <property type="match status" value="1"/>
</dbReference>
<dbReference type="Proteomes" id="UP000278085">
    <property type="component" value="Unassembled WGS sequence"/>
</dbReference>
<dbReference type="Gene3D" id="2.30.300.10">
    <property type="entry name" value="Baseplate protein-like domain - beta roll fold"/>
    <property type="match status" value="1"/>
</dbReference>
<organism evidence="1 2">
    <name type="scientific">Massilia atriviolacea</name>
    <dbReference type="NCBI Taxonomy" id="2495579"/>
    <lineage>
        <taxon>Bacteria</taxon>
        <taxon>Pseudomonadati</taxon>
        <taxon>Pseudomonadota</taxon>
        <taxon>Betaproteobacteria</taxon>
        <taxon>Burkholderiales</taxon>
        <taxon>Oxalobacteraceae</taxon>
        <taxon>Telluria group</taxon>
        <taxon>Massilia</taxon>
    </lineage>
</organism>
<dbReference type="EMBL" id="RXLQ01000018">
    <property type="protein sequence ID" value="RSZ56174.1"/>
    <property type="molecule type" value="Genomic_DNA"/>
</dbReference>
<name>A0A430HF34_9BURK</name>
<dbReference type="AlphaFoldDB" id="A0A430HF34"/>
<sequence length="347" mass="37165">MKPTYQLLANATDITAVIESRFLSLSLTDETGVTSDKLEIRLSDSDPAAPIRKPPKGAELELFLGYDGVNARMGLYCVDEIEYSGWPGEMTIRARGAIFDKTPKGKATLQSQKTRSWAAGTTLGAMAATIAREHGMEAAVAASVTGIALPYVAQQDESDLNLLIRLGKKYDVLVKPANGRLVLARRGESKSVGGQPLALISVTPDSHITSFHVTETARDSGGTVVAYYHAVKEGTRHEVKVGSGESVTRLKQHQPTREMAMALATAELAKRERQKATLSLTLPGRPEFGAEGKLRTSGFREGVDHDWVITRVTHNLTKDGGYSCSVDAELPTGGKGEVKDVADGGMG</sequence>
<dbReference type="InterPro" id="IPR023399">
    <property type="entry name" value="Baseplate-like_2-layer_sand"/>
</dbReference>
<dbReference type="OrthoDB" id="4070623at2"/>
<reference evidence="1 2" key="1">
    <citation type="submission" date="2018-12" db="EMBL/GenBank/DDBJ databases">
        <authorList>
            <person name="Yang E."/>
        </authorList>
    </citation>
    <scope>NUCLEOTIDE SEQUENCE [LARGE SCALE GENOMIC DNA]</scope>
    <source>
        <strain evidence="1 2">SOD</strain>
    </source>
</reference>
<dbReference type="Gene3D" id="3.55.50.10">
    <property type="entry name" value="Baseplate protein-like domains"/>
    <property type="match status" value="1"/>
</dbReference>
<keyword evidence="2" id="KW-1185">Reference proteome</keyword>
<dbReference type="Pfam" id="PF05954">
    <property type="entry name" value="Phage_GPD"/>
    <property type="match status" value="1"/>
</dbReference>
<dbReference type="SUPFAM" id="SSF69279">
    <property type="entry name" value="Phage tail proteins"/>
    <property type="match status" value="1"/>
</dbReference>
<accession>A0A430HF34</accession>
<evidence type="ECO:0000313" key="2">
    <source>
        <dbReference type="Proteomes" id="UP000278085"/>
    </source>
</evidence>
<protein>
    <submittedName>
        <fullName evidence="1">Phage tail protein</fullName>
    </submittedName>
</protein>
<comment type="caution">
    <text evidence="1">The sequence shown here is derived from an EMBL/GenBank/DDBJ whole genome shotgun (WGS) entry which is preliminary data.</text>
</comment>
<proteinExistence type="predicted"/>
<evidence type="ECO:0000313" key="1">
    <source>
        <dbReference type="EMBL" id="RSZ56174.1"/>
    </source>
</evidence>
<gene>
    <name evidence="1" type="ORF">EJB06_26350</name>
</gene>